<dbReference type="SUPFAM" id="SSF48264">
    <property type="entry name" value="Cytochrome P450"/>
    <property type="match status" value="1"/>
</dbReference>
<reference evidence="7" key="1">
    <citation type="submission" date="2024-06" db="EMBL/GenBank/DDBJ databases">
        <authorList>
            <consortium name="consrtm"/>
            <person name="Uemura M."/>
            <person name="Terahara T."/>
        </authorList>
    </citation>
    <scope>NUCLEOTIDE SEQUENCE</scope>
    <source>
        <strain evidence="7">KM77-8</strain>
    </source>
</reference>
<dbReference type="GO" id="GO:0020037">
    <property type="term" value="F:heme binding"/>
    <property type="evidence" value="ECO:0007669"/>
    <property type="project" value="InterPro"/>
</dbReference>
<dbReference type="AlphaFoldDB" id="A0AAT9HM49"/>
<dbReference type="GO" id="GO:0004497">
    <property type="term" value="F:monooxygenase activity"/>
    <property type="evidence" value="ECO:0007669"/>
    <property type="project" value="InterPro"/>
</dbReference>
<accession>A0AAT9HM49</accession>
<proteinExistence type="inferred from homology"/>
<dbReference type="PANTHER" id="PTHR24289:SF1">
    <property type="entry name" value="STEROID 17-ALPHA-HYDROXYLASE_17,20 LYASE"/>
    <property type="match status" value="1"/>
</dbReference>
<keyword evidence="5" id="KW-0408">Iron</keyword>
<name>A0AAT9HM49_9ACTN</name>
<evidence type="ECO:0000313" key="7">
    <source>
        <dbReference type="EMBL" id="BFO18512.1"/>
    </source>
</evidence>
<evidence type="ECO:0000256" key="3">
    <source>
        <dbReference type="ARBA" id="ARBA00022723"/>
    </source>
</evidence>
<keyword evidence="3" id="KW-0479">Metal-binding</keyword>
<evidence type="ECO:0000256" key="5">
    <source>
        <dbReference type="ARBA" id="ARBA00023004"/>
    </source>
</evidence>
<dbReference type="GO" id="GO:0005506">
    <property type="term" value="F:iron ion binding"/>
    <property type="evidence" value="ECO:0007669"/>
    <property type="project" value="InterPro"/>
</dbReference>
<gene>
    <name evidence="7" type="ORF">SHKM778_49000</name>
</gene>
<dbReference type="InterPro" id="IPR001128">
    <property type="entry name" value="Cyt_P450"/>
</dbReference>
<dbReference type="InterPro" id="IPR036396">
    <property type="entry name" value="Cyt_P450_sf"/>
</dbReference>
<keyword evidence="2" id="KW-0349">Heme</keyword>
<dbReference type="PANTHER" id="PTHR24289">
    <property type="entry name" value="STEROID 17-ALPHA-HYDROXYLASE/17,20 LYASE"/>
    <property type="match status" value="1"/>
</dbReference>
<evidence type="ECO:0000256" key="1">
    <source>
        <dbReference type="ARBA" id="ARBA00010617"/>
    </source>
</evidence>
<protein>
    <recommendedName>
        <fullName evidence="8">Cytochrome P450</fullName>
    </recommendedName>
</protein>
<evidence type="ECO:0000256" key="2">
    <source>
        <dbReference type="ARBA" id="ARBA00022617"/>
    </source>
</evidence>
<evidence type="ECO:0000256" key="6">
    <source>
        <dbReference type="SAM" id="MobiDB-lite"/>
    </source>
</evidence>
<evidence type="ECO:0000256" key="4">
    <source>
        <dbReference type="ARBA" id="ARBA00023002"/>
    </source>
</evidence>
<dbReference type="Gene3D" id="1.10.630.10">
    <property type="entry name" value="Cytochrome P450"/>
    <property type="match status" value="1"/>
</dbReference>
<dbReference type="Pfam" id="PF00067">
    <property type="entry name" value="p450"/>
    <property type="match status" value="1"/>
</dbReference>
<sequence>MNAVPHVPPYAPGRVPLIGHVVPLARDRLAFLQGLRAHGPIVRFSIGPKTVTVINSPELLQEMLTTKSRHFSKGLLFEKLKLFGKDALPVAEGSRHLTRRRLMQPAFHRQQVDGYLRTMHSTVDPMIAAWQSMGPLDPKTEMQLMTQNVVMAALFSTTPTAHPGTRSSGASTPCSRRRSAVPCCPFPGSSGCRPRETGRSGRPAG</sequence>
<reference evidence="7" key="2">
    <citation type="submission" date="2024-07" db="EMBL/GenBank/DDBJ databases">
        <title>Streptomyces haneummycinica sp. nov., a new antibiotic-producing actinobacterium isolated from marine sediment.</title>
        <authorList>
            <person name="Uemura M."/>
            <person name="Hamada M."/>
            <person name="Hirano S."/>
            <person name="Kobayashi K."/>
            <person name="Ohshiro T."/>
            <person name="Kobayashi T."/>
            <person name="Terahara T."/>
        </authorList>
    </citation>
    <scope>NUCLEOTIDE SEQUENCE</scope>
    <source>
        <strain evidence="7">KM77-8</strain>
    </source>
</reference>
<feature type="region of interest" description="Disordered" evidence="6">
    <location>
        <begin position="159"/>
        <end position="205"/>
    </location>
</feature>
<evidence type="ECO:0008006" key="8">
    <source>
        <dbReference type="Google" id="ProtNLM"/>
    </source>
</evidence>
<dbReference type="EMBL" id="AP035768">
    <property type="protein sequence ID" value="BFO18512.1"/>
    <property type="molecule type" value="Genomic_DNA"/>
</dbReference>
<feature type="compositionally biased region" description="Polar residues" evidence="6">
    <location>
        <begin position="159"/>
        <end position="174"/>
    </location>
</feature>
<dbReference type="GO" id="GO:0016705">
    <property type="term" value="F:oxidoreductase activity, acting on paired donors, with incorporation or reduction of molecular oxygen"/>
    <property type="evidence" value="ECO:0007669"/>
    <property type="project" value="InterPro"/>
</dbReference>
<organism evidence="7">
    <name type="scientific">Streptomyces haneummycinicus</name>
    <dbReference type="NCBI Taxonomy" id="3074435"/>
    <lineage>
        <taxon>Bacteria</taxon>
        <taxon>Bacillati</taxon>
        <taxon>Actinomycetota</taxon>
        <taxon>Actinomycetes</taxon>
        <taxon>Kitasatosporales</taxon>
        <taxon>Streptomycetaceae</taxon>
        <taxon>Streptomyces</taxon>
    </lineage>
</organism>
<keyword evidence="4" id="KW-0560">Oxidoreductase</keyword>
<comment type="similarity">
    <text evidence="1">Belongs to the cytochrome P450 family.</text>
</comment>